<dbReference type="EMBL" id="VBOY01000104">
    <property type="protein sequence ID" value="TMQ63638.1"/>
    <property type="molecule type" value="Genomic_DNA"/>
</dbReference>
<dbReference type="GO" id="GO:0006508">
    <property type="term" value="P:proteolysis"/>
    <property type="evidence" value="ECO:0007669"/>
    <property type="project" value="UniProtKB-KW"/>
</dbReference>
<dbReference type="GO" id="GO:0008237">
    <property type="term" value="F:metallopeptidase activity"/>
    <property type="evidence" value="ECO:0007669"/>
    <property type="project" value="UniProtKB-KW"/>
</dbReference>
<proteinExistence type="inferred from homology"/>
<evidence type="ECO:0000256" key="2">
    <source>
        <dbReference type="ARBA" id="ARBA00001946"/>
    </source>
</evidence>
<reference evidence="10 11" key="1">
    <citation type="journal article" date="2019" name="Nat. Microbiol.">
        <title>Mediterranean grassland soil C-N compound turnover is dependent on rainfall and depth, and is mediated by genomically divergent microorganisms.</title>
        <authorList>
            <person name="Diamond S."/>
            <person name="Andeer P.F."/>
            <person name="Li Z."/>
            <person name="Crits-Christoph A."/>
            <person name="Burstein D."/>
            <person name="Anantharaman K."/>
            <person name="Lane K.R."/>
            <person name="Thomas B.C."/>
            <person name="Pan C."/>
            <person name="Northen T.R."/>
            <person name="Banfield J.F."/>
        </authorList>
    </citation>
    <scope>NUCLEOTIDE SEQUENCE [LARGE SCALE GENOMIC DNA]</scope>
    <source>
        <strain evidence="10">WS_8</strain>
    </source>
</reference>
<comment type="cofactor">
    <cofactor evidence="2">
        <name>Mg(2+)</name>
        <dbReference type="ChEBI" id="CHEBI:18420"/>
    </cofactor>
</comment>
<dbReference type="PANTHER" id="PTHR34448:SF1">
    <property type="entry name" value="BLL6088 PROTEIN"/>
    <property type="match status" value="1"/>
</dbReference>
<keyword evidence="7" id="KW-0479">Metal-binding</keyword>
<dbReference type="Proteomes" id="UP000316609">
    <property type="component" value="Unassembled WGS sequence"/>
</dbReference>
<evidence type="ECO:0000256" key="8">
    <source>
        <dbReference type="ARBA" id="ARBA00022801"/>
    </source>
</evidence>
<evidence type="ECO:0000256" key="6">
    <source>
        <dbReference type="ARBA" id="ARBA00022670"/>
    </source>
</evidence>
<dbReference type="AlphaFoldDB" id="A0A538TJ37"/>
<keyword evidence="6" id="KW-0645">Protease</keyword>
<accession>A0A538TJ37</accession>
<keyword evidence="8" id="KW-0378">Hydrolase</keyword>
<evidence type="ECO:0000256" key="3">
    <source>
        <dbReference type="ARBA" id="ARBA00001947"/>
    </source>
</evidence>
<sequence length="193" mass="20680">MLSLLTWAIAAVIVPTAANRPAGVANLEAVAEKLVKQCAGVHEGDLVVVSGSLRDLELLEDIAVEVRSVGAWPLLVPGTERLTRRMVEDVPAAFDTSAPGWEMALGDRATVTITVEAGDDPALLGSVPLDRIAAREKASRRIAERLLARGVRQVSLGNGLYPTAALARHFRIGQEQLARIFWDGVNADSDELR</sequence>
<organism evidence="10 11">
    <name type="scientific">Eiseniibacteriota bacterium</name>
    <dbReference type="NCBI Taxonomy" id="2212470"/>
    <lineage>
        <taxon>Bacteria</taxon>
        <taxon>Candidatus Eiseniibacteriota</taxon>
    </lineage>
</organism>
<keyword evidence="5 10" id="KW-0031">Aminopeptidase</keyword>
<keyword evidence="9" id="KW-0482">Metalloprotease</keyword>
<dbReference type="GO" id="GO:0004177">
    <property type="term" value="F:aminopeptidase activity"/>
    <property type="evidence" value="ECO:0007669"/>
    <property type="project" value="UniProtKB-KW"/>
</dbReference>
<dbReference type="InterPro" id="IPR035097">
    <property type="entry name" value="M29_N-terminal"/>
</dbReference>
<comment type="cofactor">
    <cofactor evidence="1">
        <name>Co(2+)</name>
        <dbReference type="ChEBI" id="CHEBI:48828"/>
    </cofactor>
</comment>
<dbReference type="InterPro" id="IPR052170">
    <property type="entry name" value="M29_Exopeptidase"/>
</dbReference>
<dbReference type="InterPro" id="IPR000787">
    <property type="entry name" value="Peptidase_M29"/>
</dbReference>
<evidence type="ECO:0000256" key="9">
    <source>
        <dbReference type="ARBA" id="ARBA00023049"/>
    </source>
</evidence>
<comment type="caution">
    <text evidence="10">The sequence shown here is derived from an EMBL/GenBank/DDBJ whole genome shotgun (WGS) entry which is preliminary data.</text>
</comment>
<feature type="non-terminal residue" evidence="10">
    <location>
        <position position="193"/>
    </location>
</feature>
<evidence type="ECO:0000313" key="11">
    <source>
        <dbReference type="Proteomes" id="UP000316609"/>
    </source>
</evidence>
<dbReference type="Pfam" id="PF02073">
    <property type="entry name" value="Peptidase_M29"/>
    <property type="match status" value="1"/>
</dbReference>
<dbReference type="SUPFAM" id="SSF144052">
    <property type="entry name" value="Thermophilic metalloprotease-like"/>
    <property type="match status" value="1"/>
</dbReference>
<dbReference type="Gene3D" id="3.40.1830.10">
    <property type="entry name" value="Thermophilic metalloprotease (M29)"/>
    <property type="match status" value="1"/>
</dbReference>
<name>A0A538TJ37_UNCEI</name>
<gene>
    <name evidence="10" type="ORF">E6K78_10355</name>
</gene>
<comment type="cofactor">
    <cofactor evidence="3">
        <name>Zn(2+)</name>
        <dbReference type="ChEBI" id="CHEBI:29105"/>
    </cofactor>
</comment>
<comment type="similarity">
    <text evidence="4">Belongs to the peptidase M29 family.</text>
</comment>
<evidence type="ECO:0000256" key="5">
    <source>
        <dbReference type="ARBA" id="ARBA00022438"/>
    </source>
</evidence>
<protein>
    <submittedName>
        <fullName evidence="10">Aminopeptidase</fullName>
    </submittedName>
</protein>
<dbReference type="GO" id="GO:0046872">
    <property type="term" value="F:metal ion binding"/>
    <property type="evidence" value="ECO:0007669"/>
    <property type="project" value="UniProtKB-KW"/>
</dbReference>
<evidence type="ECO:0000256" key="7">
    <source>
        <dbReference type="ARBA" id="ARBA00022723"/>
    </source>
</evidence>
<evidence type="ECO:0000256" key="4">
    <source>
        <dbReference type="ARBA" id="ARBA00008236"/>
    </source>
</evidence>
<evidence type="ECO:0000256" key="1">
    <source>
        <dbReference type="ARBA" id="ARBA00001941"/>
    </source>
</evidence>
<evidence type="ECO:0000313" key="10">
    <source>
        <dbReference type="EMBL" id="TMQ63638.1"/>
    </source>
</evidence>
<dbReference type="PANTHER" id="PTHR34448">
    <property type="entry name" value="AMINOPEPTIDASE"/>
    <property type="match status" value="1"/>
</dbReference>